<dbReference type="SMART" id="SM00460">
    <property type="entry name" value="TGc"/>
    <property type="match status" value="1"/>
</dbReference>
<dbReference type="Pfam" id="PF01841">
    <property type="entry name" value="Transglut_core"/>
    <property type="match status" value="1"/>
</dbReference>
<reference evidence="2 3" key="1">
    <citation type="submission" date="2022-06" db="EMBL/GenBank/DDBJ databases">
        <title>Isolation of gut microbiota from human fecal samples.</title>
        <authorList>
            <person name="Pamer E.G."/>
            <person name="Barat B."/>
            <person name="Waligurski E."/>
            <person name="Medina S."/>
            <person name="Paddock L."/>
            <person name="Mostad J."/>
        </authorList>
    </citation>
    <scope>NUCLEOTIDE SEQUENCE [LARGE SCALE GENOMIC DNA]</scope>
    <source>
        <strain evidence="2 3">DFI.9.73</strain>
    </source>
</reference>
<name>A0ABT1RYN2_9FIRM</name>
<dbReference type="GeneID" id="90532026"/>
<dbReference type="RefSeq" id="WP_066862817.1">
    <property type="nucleotide sequence ID" value="NZ_CABKVV010000013.1"/>
</dbReference>
<proteinExistence type="predicted"/>
<comment type="caution">
    <text evidence="2">The sequence shown here is derived from an EMBL/GenBank/DDBJ whole genome shotgun (WGS) entry which is preliminary data.</text>
</comment>
<dbReference type="InterPro" id="IPR038765">
    <property type="entry name" value="Papain-like_cys_pep_sf"/>
</dbReference>
<keyword evidence="3" id="KW-1185">Reference proteome</keyword>
<feature type="domain" description="Transglutaminase-like" evidence="1">
    <location>
        <begin position="153"/>
        <end position="212"/>
    </location>
</feature>
<sequence>MKISTEFKNYVNSKWGNRFEVLGARQQEVLSAIGGGTEEAALLLKYLYISMPLSDAGDYPVELFRETVCHGLFLREAVPWCAELPEHLFLLYVLPPRINTEELRSCRHFFYESLWPRVCGKSLQEAVLEVNRWCAEQATYRSTDDRTAAPLSVYQCGYGRCGEESAFLTAALRSVGIAARQVYAPWWSHCDDNHAWVEAYDGTRWRFLGACEPEPVLDLGWFVHAASRAMTEQVRAFVPGTKEELAFLFPDSSPEDLLVGEGMVTELVTSRYAVTEQHCVRVLGEDGKPAASARVCFEVLNMAGFHPVAVAEADAAGEVRLRLGLGSVLIVAAANGLLGEKLVNTAEERETVLVLSEKPPLSGWTEFDFIAPEDHPLSVVSLTAEQKLLRTQTLCRCAALRSGRARQGAEAATEEEALFLSLLTEKDRAAPLPEDVWKDAQTAFQWREKFLPEVFERALLSSRISREPLRPWRQLRTVVPEELRKAFAENPANLWEWMNREIREEKETYQAIPATPAGMAALKAASPENRKALFVAFCRSLGVPARLAGEREEPEYFQDGSFRRLFSKEAVGRLTVQAPAGHAGLYRQNWSLSELTEQGFHLLSASDIPAGEEETFVLPQGVYRILTVSRTPGGNQLAKQCTIAVKQGEETLLPLSFRQVQIADLLEQYELPDCPWHPVGKREAEDSAAAVLENGKAISVWLETSREPTEHILNELREAADSVCRAGLQVHLVVESEKDLEDPTLRRTRAVLPEAKIWCGDFQTDVPALARRTYVDPERLPLVLLTDGRSIRYACCGYNVGTIELLLRMSEMLQE</sequence>
<dbReference type="PANTHER" id="PTHR35532:SF5">
    <property type="entry name" value="CARBOHYDRATE-BINDING DOMAIN-CONTAINING PROTEIN"/>
    <property type="match status" value="1"/>
</dbReference>
<dbReference type="PANTHER" id="PTHR35532">
    <property type="entry name" value="SIMILAR TO POLYHYDROXYALKANOATE DEPOLYMERASE"/>
    <property type="match status" value="1"/>
</dbReference>
<dbReference type="EMBL" id="JANFZH010000014">
    <property type="protein sequence ID" value="MCQ4839787.1"/>
    <property type="molecule type" value="Genomic_DNA"/>
</dbReference>
<dbReference type="Gene3D" id="3.10.620.30">
    <property type="match status" value="1"/>
</dbReference>
<protein>
    <submittedName>
        <fullName evidence="2">Transglutaminase-like domain-containing protein</fullName>
    </submittedName>
</protein>
<organism evidence="2 3">
    <name type="scientific">Neglectibacter timonensis</name>
    <dbReference type="NCBI Taxonomy" id="1776382"/>
    <lineage>
        <taxon>Bacteria</taxon>
        <taxon>Bacillati</taxon>
        <taxon>Bacillota</taxon>
        <taxon>Clostridia</taxon>
        <taxon>Eubacteriales</taxon>
        <taxon>Oscillospiraceae</taxon>
        <taxon>Neglectibacter</taxon>
    </lineage>
</organism>
<dbReference type="Gene3D" id="2.60.40.1120">
    <property type="entry name" value="Carboxypeptidase-like, regulatory domain"/>
    <property type="match status" value="1"/>
</dbReference>
<evidence type="ECO:0000259" key="1">
    <source>
        <dbReference type="SMART" id="SM00460"/>
    </source>
</evidence>
<accession>A0ABT1RYN2</accession>
<evidence type="ECO:0000313" key="3">
    <source>
        <dbReference type="Proteomes" id="UP001524473"/>
    </source>
</evidence>
<dbReference type="InterPro" id="IPR002931">
    <property type="entry name" value="Transglutaminase-like"/>
</dbReference>
<dbReference type="Proteomes" id="UP001524473">
    <property type="component" value="Unassembled WGS sequence"/>
</dbReference>
<evidence type="ECO:0000313" key="2">
    <source>
        <dbReference type="EMBL" id="MCQ4839787.1"/>
    </source>
</evidence>
<gene>
    <name evidence="2" type="ORF">NE695_07660</name>
</gene>
<dbReference type="SUPFAM" id="SSF54001">
    <property type="entry name" value="Cysteine proteinases"/>
    <property type="match status" value="1"/>
</dbReference>